<reference evidence="1" key="1">
    <citation type="journal article" date="2020" name="Nature">
        <title>Giant virus diversity and host interactions through global metagenomics.</title>
        <authorList>
            <person name="Schulz F."/>
            <person name="Roux S."/>
            <person name="Paez-Espino D."/>
            <person name="Jungbluth S."/>
            <person name="Walsh D.A."/>
            <person name="Denef V.J."/>
            <person name="McMahon K.D."/>
            <person name="Konstantinidis K.T."/>
            <person name="Eloe-Fadrosh E.A."/>
            <person name="Kyrpides N.C."/>
            <person name="Woyke T."/>
        </authorList>
    </citation>
    <scope>NUCLEOTIDE SEQUENCE</scope>
    <source>
        <strain evidence="1">GVMAG-M-3300018416-45</strain>
    </source>
</reference>
<protein>
    <submittedName>
        <fullName evidence="1">Uncharacterized protein</fullName>
    </submittedName>
</protein>
<proteinExistence type="predicted"/>
<organism evidence="1">
    <name type="scientific">viral metagenome</name>
    <dbReference type="NCBI Taxonomy" id="1070528"/>
    <lineage>
        <taxon>unclassified sequences</taxon>
        <taxon>metagenomes</taxon>
        <taxon>organismal metagenomes</taxon>
    </lineage>
</organism>
<name>A0A6C0BR96_9ZZZZ</name>
<evidence type="ECO:0000313" key="1">
    <source>
        <dbReference type="EMBL" id="QHS94512.1"/>
    </source>
</evidence>
<sequence length="100" mass="11801">MVVVVKYFHEKDAAEFNELIRTHDERIIFLHHHLSLKTQLRLIINDLGTETRDILVVRFPKVKSLNRNQIVMDILMRGAVTYGDGNVWFPKEVWIFNPSI</sequence>
<dbReference type="EMBL" id="MN739225">
    <property type="protein sequence ID" value="QHS94512.1"/>
    <property type="molecule type" value="Genomic_DNA"/>
</dbReference>
<dbReference type="AlphaFoldDB" id="A0A6C0BR96"/>
<accession>A0A6C0BR96</accession>